<dbReference type="InterPro" id="IPR057271">
    <property type="entry name" value="YagK_YfjJ_C"/>
</dbReference>
<dbReference type="EMBL" id="FUGD01000062">
    <property type="protein sequence ID" value="SJM36817.1"/>
    <property type="molecule type" value="Genomic_DNA"/>
</dbReference>
<evidence type="ECO:0000259" key="1">
    <source>
        <dbReference type="Pfam" id="PF11726"/>
    </source>
</evidence>
<gene>
    <name evidence="2" type="ORF">A1019T_00784</name>
</gene>
<sequence length="310" mass="36423">MIISNLSHETLVARVDKLVSDILNPESGISFQQISEQLTLYYQPMTQLYNDDLEYVDSIKWFIGSCYLVCGSYYPDEVIWDEAMTFNFLQALKLYQNEFGTAISEFAFQEQRNSQSLKNYMNHFLNKYARILIVRVDLKIRSNYAHLVDIETFQDYMSQLLEQIQKDREKTKKQNTLSRNDKGCFEDLRGYAWAIEQGVINGGLHCHLLLIYNGDKRQADWFIGERVAEYWLQITGNLGWYHNCNTQDIKEFHRRQGTLGVGMIRRNSELDVRNALNTALYLTRPDKYEQRLKAWPPNMRSFGRGTMPRA</sequence>
<evidence type="ECO:0000313" key="3">
    <source>
        <dbReference type="Proteomes" id="UP000188169"/>
    </source>
</evidence>
<dbReference type="OrthoDB" id="8592743at2"/>
<evidence type="ECO:0000313" key="2">
    <source>
        <dbReference type="EMBL" id="SJM36817.1"/>
    </source>
</evidence>
<proteinExistence type="predicted"/>
<feature type="domain" description="YagK/YfjJ C-terminal" evidence="1">
    <location>
        <begin position="125"/>
        <end position="303"/>
    </location>
</feature>
<keyword evidence="3" id="KW-1185">Reference proteome</keyword>
<protein>
    <recommendedName>
        <fullName evidence="1">YagK/YfjJ C-terminal domain-containing protein</fullName>
    </recommendedName>
</protein>
<name>A0A1R4EEA3_9GAMM</name>
<dbReference type="Pfam" id="PF11726">
    <property type="entry name" value="YagK_YfjJ_C"/>
    <property type="match status" value="1"/>
</dbReference>
<organism evidence="2 3">
    <name type="scientific">Psychrobacter pasteurii</name>
    <dbReference type="NCBI Taxonomy" id="1945520"/>
    <lineage>
        <taxon>Bacteria</taxon>
        <taxon>Pseudomonadati</taxon>
        <taxon>Pseudomonadota</taxon>
        <taxon>Gammaproteobacteria</taxon>
        <taxon>Moraxellales</taxon>
        <taxon>Moraxellaceae</taxon>
        <taxon>Psychrobacter</taxon>
    </lineage>
</organism>
<dbReference type="STRING" id="1945520.A1019T_00784"/>
<dbReference type="RefSeq" id="WP_077448201.1">
    <property type="nucleotide sequence ID" value="NZ_FUGD01000062.1"/>
</dbReference>
<reference evidence="3" key="1">
    <citation type="submission" date="2017-02" db="EMBL/GenBank/DDBJ databases">
        <authorList>
            <person name="Mornico D."/>
        </authorList>
    </citation>
    <scope>NUCLEOTIDE SEQUENCE [LARGE SCALE GENOMIC DNA]</scope>
</reference>
<dbReference type="Proteomes" id="UP000188169">
    <property type="component" value="Unassembled WGS sequence"/>
</dbReference>
<accession>A0A1R4EEA3</accession>
<dbReference type="AlphaFoldDB" id="A0A1R4EEA3"/>